<evidence type="ECO:0000256" key="5">
    <source>
        <dbReference type="ARBA" id="ARBA00022964"/>
    </source>
</evidence>
<evidence type="ECO:0000313" key="11">
    <source>
        <dbReference type="EMBL" id="AEJ04859.1"/>
    </source>
</evidence>
<dbReference type="InterPro" id="IPR015879">
    <property type="entry name" value="Ring_hydroxy_dOase_asu_C_dom"/>
</dbReference>
<dbReference type="PANTHER" id="PTHR43756:SF1">
    <property type="entry name" value="3-PHENYLPROPIONATE_CINNAMIC ACID DIOXYGENASE SUBUNIT ALPHA"/>
    <property type="match status" value="1"/>
</dbReference>
<reference evidence="11 12" key="1">
    <citation type="journal article" date="2011" name="J. Bacteriol.">
        <title>Complete Genome Sequence of the Type Strain Pseudomonas stutzeri CGMCC 1.1803.</title>
        <authorList>
            <person name="Chen M."/>
            <person name="Yan Y."/>
            <person name="Zhang W."/>
            <person name="Lu W."/>
            <person name="Wang J."/>
            <person name="Ping S."/>
            <person name="Lin M."/>
        </authorList>
    </citation>
    <scope>NUCLEOTIDE SEQUENCE [LARGE SCALE GENOMIC DNA]</scope>
    <source>
        <strain evidence="12">ATCC 17588 / DSM 5190 / CCUG 11256 / JCM 5965 / LMG 11199 / NCIMB 11358 / Stanier 221</strain>
    </source>
</reference>
<name>F8H6B3_STUS2</name>
<evidence type="ECO:0000259" key="10">
    <source>
        <dbReference type="PROSITE" id="PS51296"/>
    </source>
</evidence>
<evidence type="ECO:0000256" key="4">
    <source>
        <dbReference type="ARBA" id="ARBA00022797"/>
    </source>
</evidence>
<proteinExistence type="inferred from homology"/>
<dbReference type="Pfam" id="PF00848">
    <property type="entry name" value="Ring_hydroxyl_A"/>
    <property type="match status" value="1"/>
</dbReference>
<protein>
    <submittedName>
        <fullName evidence="11">Benzoate dioxygenase, alpha subunit</fullName>
    </submittedName>
</protein>
<comment type="similarity">
    <text evidence="1">Belongs to the bacterial ring-hydroxylating dioxygenase alpha subunit family.</text>
</comment>
<dbReference type="HOGENOM" id="CLU_026244_4_1_6"/>
<feature type="domain" description="Rieske" evidence="10">
    <location>
        <begin position="52"/>
        <end position="133"/>
    </location>
</feature>
<dbReference type="NCBIfam" id="TIGR03229">
    <property type="entry name" value="benzo_1_2_benA"/>
    <property type="match status" value="1"/>
</dbReference>
<dbReference type="Proteomes" id="UP000008932">
    <property type="component" value="Chromosome"/>
</dbReference>
<dbReference type="KEGG" id="psz:PSTAB_1578"/>
<dbReference type="InterPro" id="IPR015881">
    <property type="entry name" value="ARHD_Rieske_2Fe_2S"/>
</dbReference>
<keyword evidence="4" id="KW-0058">Aromatic hydrocarbons catabolism</keyword>
<evidence type="ECO:0000256" key="1">
    <source>
        <dbReference type="ARBA" id="ARBA00008751"/>
    </source>
</evidence>
<dbReference type="GO" id="GO:0005506">
    <property type="term" value="F:iron ion binding"/>
    <property type="evidence" value="ECO:0007669"/>
    <property type="project" value="InterPro"/>
</dbReference>
<sequence>MEAPAMSLGIDYLDSLLEDDKEKGIFRCKREMFTDPRLFDLEMKHIFEGNWIYLAHESQIPEKNDYYTTQMGRQPIFIARNKEGELNAFINACSHRGAMLCRFKSGNKATYTCPFHGWTFNNSGKLLKVKDPKEAGYPDSFNCDGSHDLKKVARFESYRGFLFGSLREDVAPLEEFLGESRKIIDMVVDQSPDGIEVLRGSSTYVYEGNWKLQAENGADGYHVTAVHWNYAATQQQRKLKEAGDDIRAMSAGGWGKKGGGFYSFENGHLLLWTRWDNPEDRPLYARREEMVAEFGQARTDWMIENSRNLCLYPNLYLMDQFGSQLRIAKPLSVDKTEVTIYCIAPKGESAEARARRIRQYEDFFNVSGMATPDDLEEFRACQQGFAGRAMEWNDMSRGAKHWIEGADDGARSIDLQPMMSGARTEDEGLFVLQHHYWQQQMIKAVKAEQEQLIHVEGA</sequence>
<keyword evidence="2" id="KW-0001">2Fe-2S</keyword>
<keyword evidence="5 11" id="KW-0223">Dioxygenase</keyword>
<dbReference type="CDD" id="cd08879">
    <property type="entry name" value="RHO_alpha_C_AntDO-like"/>
    <property type="match status" value="1"/>
</dbReference>
<evidence type="ECO:0000256" key="7">
    <source>
        <dbReference type="ARBA" id="ARBA00023004"/>
    </source>
</evidence>
<dbReference type="Gene3D" id="2.102.10.10">
    <property type="entry name" value="Rieske [2Fe-2S] iron-sulphur domain"/>
    <property type="match status" value="1"/>
</dbReference>
<dbReference type="Gene3D" id="3.90.380.10">
    <property type="entry name" value="Naphthalene 1,2-dioxygenase Alpha Subunit, Chain A, domain 1"/>
    <property type="match status" value="1"/>
</dbReference>
<reference key="2">
    <citation type="submission" date="2011-06" db="EMBL/GenBank/DDBJ databases">
        <title>Complete Genome Sequence of Pseudomonas stutzeri Strain CGMCC 1.1803.</title>
        <authorList>
            <person name="Yan Y."/>
            <person name="Chen M."/>
            <person name="Lu W."/>
            <person name="Zhang W."/>
            <person name="Ping S."/>
            <person name="Lin M."/>
        </authorList>
    </citation>
    <scope>NUCLEOTIDE SEQUENCE</scope>
    <source>
        <strain>ATCC 17588</strain>
    </source>
</reference>
<dbReference type="SUPFAM" id="SSF55961">
    <property type="entry name" value="Bet v1-like"/>
    <property type="match status" value="1"/>
</dbReference>
<evidence type="ECO:0000256" key="3">
    <source>
        <dbReference type="ARBA" id="ARBA00022723"/>
    </source>
</evidence>
<evidence type="ECO:0000313" key="12">
    <source>
        <dbReference type="Proteomes" id="UP000008932"/>
    </source>
</evidence>
<dbReference type="AlphaFoldDB" id="F8H6B3"/>
<dbReference type="EMBL" id="CP002881">
    <property type="protein sequence ID" value="AEJ04859.1"/>
    <property type="molecule type" value="Genomic_DNA"/>
</dbReference>
<keyword evidence="6" id="KW-0560">Oxidoreductase</keyword>
<dbReference type="GO" id="GO:0051537">
    <property type="term" value="F:2 iron, 2 sulfur cluster binding"/>
    <property type="evidence" value="ECO:0007669"/>
    <property type="project" value="UniProtKB-KW"/>
</dbReference>
<dbReference type="GO" id="GO:0051213">
    <property type="term" value="F:dioxygenase activity"/>
    <property type="evidence" value="ECO:0007669"/>
    <property type="project" value="UniProtKB-KW"/>
</dbReference>
<dbReference type="PANTHER" id="PTHR43756">
    <property type="entry name" value="CHOLINE MONOOXYGENASE, CHLOROPLASTIC"/>
    <property type="match status" value="1"/>
</dbReference>
<accession>F8H6B3</accession>
<dbReference type="InterPro" id="IPR001663">
    <property type="entry name" value="Rng_hydr_dOase-A"/>
</dbReference>
<reference evidence="12" key="3">
    <citation type="submission" date="2011-06" db="EMBL/GenBank/DDBJ databases">
        <title>Complete genome sequence of Pseudomonas stutzeri strain CGMCC 1.1803.</title>
        <authorList>
            <person name="Yan Y."/>
            <person name="Chen M."/>
            <person name="Lu W."/>
            <person name="Zhang W."/>
            <person name="Ping S."/>
            <person name="Lin M."/>
        </authorList>
    </citation>
    <scope>NUCLEOTIDE SEQUENCE [LARGE SCALE GENOMIC DNA]</scope>
    <source>
        <strain evidence="12">ATCC 17588 / DSM 5190 / CCUG 11256 / JCM 5965 / LMG 11199 / NCIMB 11358 / Stanier 221</strain>
    </source>
</reference>
<dbReference type="CDD" id="cd03542">
    <property type="entry name" value="Rieske_RO_Alpha_HBDO"/>
    <property type="match status" value="1"/>
</dbReference>
<evidence type="ECO:0000256" key="6">
    <source>
        <dbReference type="ARBA" id="ARBA00023002"/>
    </source>
</evidence>
<dbReference type="InterPro" id="IPR017941">
    <property type="entry name" value="Rieske_2Fe-2S"/>
</dbReference>
<dbReference type="PROSITE" id="PS00570">
    <property type="entry name" value="RING_HYDROXYL_ALPHA"/>
    <property type="match status" value="1"/>
</dbReference>
<evidence type="ECO:0000256" key="2">
    <source>
        <dbReference type="ARBA" id="ARBA00022714"/>
    </source>
</evidence>
<dbReference type="PROSITE" id="PS51296">
    <property type="entry name" value="RIESKE"/>
    <property type="match status" value="1"/>
</dbReference>
<dbReference type="SUPFAM" id="SSF50022">
    <property type="entry name" value="ISP domain"/>
    <property type="match status" value="1"/>
</dbReference>
<evidence type="ECO:0000256" key="8">
    <source>
        <dbReference type="ARBA" id="ARBA00023014"/>
    </source>
</evidence>
<dbReference type="Pfam" id="PF00355">
    <property type="entry name" value="Rieske"/>
    <property type="match status" value="1"/>
</dbReference>
<gene>
    <name evidence="11" type="primary">benA</name>
    <name evidence="11" type="ordered locus">PSTAB_1578</name>
</gene>
<dbReference type="PRINTS" id="PR00090">
    <property type="entry name" value="RNGDIOXGNASE"/>
</dbReference>
<keyword evidence="7" id="KW-0408">Iron</keyword>
<keyword evidence="9" id="KW-0520">NAD</keyword>
<organism evidence="11 12">
    <name type="scientific">Stutzerimonas stutzeri (strain ATCC 17588 / DSM 5190 / CCUG 11256 / JCM 5965 / LMG 11199 / NBRC 14165 / NCIMB 11358 / Stanier 221)</name>
    <name type="common">Pseudomonas stutzeri</name>
    <dbReference type="NCBI Taxonomy" id="96563"/>
    <lineage>
        <taxon>Bacteria</taxon>
        <taxon>Pseudomonadati</taxon>
        <taxon>Pseudomonadota</taxon>
        <taxon>Gammaproteobacteria</taxon>
        <taxon>Pseudomonadales</taxon>
        <taxon>Pseudomonadaceae</taxon>
        <taxon>Stutzerimonas</taxon>
    </lineage>
</organism>
<evidence type="ECO:0000256" key="9">
    <source>
        <dbReference type="ARBA" id="ARBA00023027"/>
    </source>
</evidence>
<keyword evidence="3" id="KW-0479">Metal-binding</keyword>
<dbReference type="InterPro" id="IPR036922">
    <property type="entry name" value="Rieske_2Fe-2S_sf"/>
</dbReference>
<dbReference type="InterPro" id="IPR017639">
    <property type="entry name" value="Benzo_1-2-diOase_lsu"/>
</dbReference>
<keyword evidence="8" id="KW-0411">Iron-sulfur</keyword>